<dbReference type="GO" id="GO:0008324">
    <property type="term" value="F:monoatomic cation transmembrane transporter activity"/>
    <property type="evidence" value="ECO:0007669"/>
    <property type="project" value="InterPro"/>
</dbReference>
<dbReference type="GO" id="GO:0005886">
    <property type="term" value="C:plasma membrane"/>
    <property type="evidence" value="ECO:0007669"/>
    <property type="project" value="UniProtKB-SubCell"/>
</dbReference>
<name>A0A0G3H2S5_9CORY</name>
<accession>A0A0G3H2S5</accession>
<proteinExistence type="inferred from homology"/>
<evidence type="ECO:0000256" key="4">
    <source>
        <dbReference type="ARBA" id="ARBA00022692"/>
    </source>
</evidence>
<evidence type="ECO:0000256" key="2">
    <source>
        <dbReference type="ARBA" id="ARBA00006228"/>
    </source>
</evidence>
<evidence type="ECO:0000313" key="9">
    <source>
        <dbReference type="Proteomes" id="UP000035540"/>
    </source>
</evidence>
<dbReference type="PANTHER" id="PTHR34584">
    <property type="entry name" value="NA(+)/H(+) ANTIPORTER SUBUNIT E1"/>
    <property type="match status" value="1"/>
</dbReference>
<reference evidence="9" key="2">
    <citation type="submission" date="2015-05" db="EMBL/GenBank/DDBJ databases">
        <title>Complete genome sequence of Corynebacterium testudinoris DSM 44614, recovered from necrotic lesions in the mouth of a tortoise.</title>
        <authorList>
            <person name="Ruckert C."/>
            <person name="Albersmeier A."/>
            <person name="Winkler A."/>
            <person name="Tauch A."/>
        </authorList>
    </citation>
    <scope>NUCLEOTIDE SEQUENCE [LARGE SCALE GENOMIC DNA]</scope>
    <source>
        <strain evidence="9">DSM 44614</strain>
    </source>
</reference>
<evidence type="ECO:0000256" key="7">
    <source>
        <dbReference type="SAM" id="MobiDB-lite"/>
    </source>
</evidence>
<gene>
    <name evidence="8" type="ORF">CTEST_01105</name>
</gene>
<evidence type="ECO:0000256" key="5">
    <source>
        <dbReference type="ARBA" id="ARBA00022989"/>
    </source>
</evidence>
<keyword evidence="5" id="KW-1133">Transmembrane helix</keyword>
<dbReference type="InterPro" id="IPR002758">
    <property type="entry name" value="Cation_antiport_E"/>
</dbReference>
<organism evidence="8 9">
    <name type="scientific">Corynebacterium testudinoris</name>
    <dbReference type="NCBI Taxonomy" id="136857"/>
    <lineage>
        <taxon>Bacteria</taxon>
        <taxon>Bacillati</taxon>
        <taxon>Actinomycetota</taxon>
        <taxon>Actinomycetes</taxon>
        <taxon>Mycobacteriales</taxon>
        <taxon>Corynebacteriaceae</taxon>
        <taxon>Corynebacterium</taxon>
    </lineage>
</organism>
<keyword evidence="9" id="KW-1185">Reference proteome</keyword>
<dbReference type="OrthoDB" id="4410626at2"/>
<dbReference type="PANTHER" id="PTHR34584:SF1">
    <property type="entry name" value="NA(+)_H(+) ANTIPORTER SUBUNIT E1"/>
    <property type="match status" value="1"/>
</dbReference>
<dbReference type="Proteomes" id="UP000035540">
    <property type="component" value="Chromosome"/>
</dbReference>
<keyword evidence="3" id="KW-1003">Cell membrane</keyword>
<dbReference type="EMBL" id="CP011545">
    <property type="protein sequence ID" value="AKK07684.1"/>
    <property type="molecule type" value="Genomic_DNA"/>
</dbReference>
<feature type="region of interest" description="Disordered" evidence="7">
    <location>
        <begin position="111"/>
        <end position="142"/>
    </location>
</feature>
<evidence type="ECO:0000256" key="6">
    <source>
        <dbReference type="ARBA" id="ARBA00023136"/>
    </source>
</evidence>
<protein>
    <submittedName>
        <fullName evidence="8">Multisubunit sodium/proton antiporter, MrpE subunit</fullName>
    </submittedName>
</protein>
<dbReference type="NCBIfam" id="NF009297">
    <property type="entry name" value="PRK12654.1"/>
    <property type="match status" value="1"/>
</dbReference>
<comment type="similarity">
    <text evidence="2">Belongs to the CPA3 antiporters (TC 2.A.63) subunit E family.</text>
</comment>
<dbReference type="AlphaFoldDB" id="A0A0G3H2S5"/>
<sequence>MHVPMYILWLIKEIFVAGYQVAWAGLRPAAGYDPVIVRYPLRVTTDWQIFWFSTSITATPSTLSLGLREPAEPGAPRILLVQAAFGSDPTGVMESLADMEQRMAPHVTSIDHGVPGHGTATTLDPRFYQYPSERRAPKEKKQ</sequence>
<evidence type="ECO:0000256" key="1">
    <source>
        <dbReference type="ARBA" id="ARBA00004651"/>
    </source>
</evidence>
<keyword evidence="4" id="KW-0812">Transmembrane</keyword>
<dbReference type="PATRIC" id="fig|136857.5.peg.218"/>
<dbReference type="STRING" id="136857.CTEST_01105"/>
<evidence type="ECO:0000256" key="3">
    <source>
        <dbReference type="ARBA" id="ARBA00022475"/>
    </source>
</evidence>
<evidence type="ECO:0000313" key="8">
    <source>
        <dbReference type="EMBL" id="AKK07684.1"/>
    </source>
</evidence>
<dbReference type="RefSeq" id="WP_047252172.1">
    <property type="nucleotide sequence ID" value="NZ_CP011545.1"/>
</dbReference>
<dbReference type="Pfam" id="PF01899">
    <property type="entry name" value="MNHE"/>
    <property type="match status" value="1"/>
</dbReference>
<reference evidence="8 9" key="1">
    <citation type="journal article" date="2015" name="Genome Announc.">
        <title>Complete Genome Sequence of the Type Strain Corynebacterium testudinoris DSM 44614, Recovered from Necrotic Lesions in the Mouth of a Tortoise.</title>
        <authorList>
            <person name="Ruckert C."/>
            <person name="Kriete M."/>
            <person name="Jaenicke S."/>
            <person name="Winkler A."/>
            <person name="Tauch A."/>
        </authorList>
    </citation>
    <scope>NUCLEOTIDE SEQUENCE [LARGE SCALE GENOMIC DNA]</scope>
    <source>
        <strain evidence="8 9">DSM 44614</strain>
    </source>
</reference>
<comment type="subcellular location">
    <subcellularLocation>
        <location evidence="1">Cell membrane</location>
        <topology evidence="1">Multi-pass membrane protein</topology>
    </subcellularLocation>
</comment>
<dbReference type="KEGG" id="cted:CTEST_01105"/>
<keyword evidence="6" id="KW-0472">Membrane</keyword>